<feature type="transmembrane region" description="Helical" evidence="7">
    <location>
        <begin position="142"/>
        <end position="160"/>
    </location>
</feature>
<evidence type="ECO:0000313" key="9">
    <source>
        <dbReference type="EMBL" id="KZC94658.1"/>
    </source>
</evidence>
<feature type="transmembrane region" description="Helical" evidence="7">
    <location>
        <begin position="51"/>
        <end position="73"/>
    </location>
</feature>
<proteinExistence type="predicted"/>
<protein>
    <recommendedName>
        <fullName evidence="8">Major facilitator superfamily (MFS) profile domain-containing protein</fullName>
    </recommendedName>
</protein>
<organism evidence="9 10">
    <name type="scientific">Clavibacter tessellarius</name>
    <dbReference type="NCBI Taxonomy" id="31965"/>
    <lineage>
        <taxon>Bacteria</taxon>
        <taxon>Bacillati</taxon>
        <taxon>Actinomycetota</taxon>
        <taxon>Actinomycetes</taxon>
        <taxon>Micrococcales</taxon>
        <taxon>Microbacteriaceae</taxon>
        <taxon>Clavibacter</taxon>
    </lineage>
</organism>
<evidence type="ECO:0000313" key="10">
    <source>
        <dbReference type="Proteomes" id="UP000076218"/>
    </source>
</evidence>
<evidence type="ECO:0000256" key="4">
    <source>
        <dbReference type="ARBA" id="ARBA00022692"/>
    </source>
</evidence>
<keyword evidence="5 7" id="KW-1133">Transmembrane helix</keyword>
<feature type="transmembrane region" description="Helical" evidence="7">
    <location>
        <begin position="320"/>
        <end position="343"/>
    </location>
</feature>
<dbReference type="PANTHER" id="PTHR43266">
    <property type="entry name" value="MACROLIDE-EFFLUX PROTEIN"/>
    <property type="match status" value="1"/>
</dbReference>
<feature type="transmembrane region" description="Helical" evidence="7">
    <location>
        <begin position="172"/>
        <end position="193"/>
    </location>
</feature>
<feature type="transmembrane region" description="Helical" evidence="7">
    <location>
        <begin position="355"/>
        <end position="380"/>
    </location>
</feature>
<dbReference type="GO" id="GO:0005886">
    <property type="term" value="C:plasma membrane"/>
    <property type="evidence" value="ECO:0007669"/>
    <property type="project" value="UniProtKB-SubCell"/>
</dbReference>
<keyword evidence="3" id="KW-1003">Cell membrane</keyword>
<keyword evidence="4 7" id="KW-0812">Transmembrane</keyword>
<comment type="subcellular location">
    <subcellularLocation>
        <location evidence="1">Cell membrane</location>
        <topology evidence="1">Multi-pass membrane protein</topology>
    </subcellularLocation>
</comment>
<sequence>MRAAAPPTTTWGLLRHNVDYRRVFFAQVICQGGDWFTMIPLILLMQRLTGSGALGAVLLSVETFVIAGLSLVAGSLLDRFDRRKILIVCLLGSSLAIGLLFLISSAATALLGVATYALLAVGKAFFTPAVNTIVPDLVERHGLLAATTGLGSVWGVMLVLGSTLGGLVSSFASPYVCFGVTFLGYLIAGLSLLRLPKLGRAATDVPRLRLSAFVSDSRSVFRAAKTSRMIGALILAKPGTNIGNGILAVFPSIALMLSSGEPALIASFLFAARGIGALIGPMLARPIVRAGIQPRRALLATITLFGVAYALMAMQTSAPLAIILVIVAHIGGSATASLSNYGLQQESPAALRGRIFAFDNMFSMLAIGISQLVAAVLIGVLPAPTLVQLFGGITVVYGIVWFLCSRRAESEGGVRGAEPDLSRSRTRPT</sequence>
<evidence type="ECO:0000256" key="1">
    <source>
        <dbReference type="ARBA" id="ARBA00004651"/>
    </source>
</evidence>
<evidence type="ECO:0000256" key="7">
    <source>
        <dbReference type="SAM" id="Phobius"/>
    </source>
</evidence>
<evidence type="ECO:0000259" key="8">
    <source>
        <dbReference type="PROSITE" id="PS50850"/>
    </source>
</evidence>
<dbReference type="InterPro" id="IPR010290">
    <property type="entry name" value="TM_effector"/>
</dbReference>
<feature type="domain" description="Major facilitator superfamily (MFS) profile" evidence="8">
    <location>
        <begin position="1"/>
        <end position="409"/>
    </location>
</feature>
<evidence type="ECO:0000256" key="5">
    <source>
        <dbReference type="ARBA" id="ARBA00022989"/>
    </source>
</evidence>
<keyword evidence="6 7" id="KW-0472">Membrane</keyword>
<feature type="transmembrane region" description="Helical" evidence="7">
    <location>
        <begin position="232"/>
        <end position="257"/>
    </location>
</feature>
<dbReference type="PANTHER" id="PTHR43266:SF2">
    <property type="entry name" value="MAJOR FACILITATOR SUPERFAMILY (MFS) PROFILE DOMAIN-CONTAINING PROTEIN"/>
    <property type="match status" value="1"/>
</dbReference>
<dbReference type="Pfam" id="PF05977">
    <property type="entry name" value="MFS_3"/>
    <property type="match status" value="1"/>
</dbReference>
<evidence type="ECO:0000256" key="3">
    <source>
        <dbReference type="ARBA" id="ARBA00022475"/>
    </source>
</evidence>
<dbReference type="SUPFAM" id="SSF103473">
    <property type="entry name" value="MFS general substrate transporter"/>
    <property type="match status" value="1"/>
</dbReference>
<feature type="transmembrane region" description="Helical" evidence="7">
    <location>
        <begin position="109"/>
        <end position="130"/>
    </location>
</feature>
<feature type="transmembrane region" description="Helical" evidence="7">
    <location>
        <begin position="386"/>
        <end position="404"/>
    </location>
</feature>
<reference evidence="9 10" key="1">
    <citation type="submission" date="2016-01" db="EMBL/GenBank/DDBJ databases">
        <title>Draft genome sequence of Clavibacter michiganensis subsp. tessellarius DOAB 609.</title>
        <authorList>
            <person name="Tambong J.T."/>
        </authorList>
    </citation>
    <scope>NUCLEOTIDE SEQUENCE [LARGE SCALE GENOMIC DNA]</scope>
    <source>
        <strain evidence="9 10">DOAB 609</strain>
    </source>
</reference>
<comment type="caution">
    <text evidence="9">The sequence shown here is derived from an EMBL/GenBank/DDBJ whole genome shotgun (WGS) entry which is preliminary data.</text>
</comment>
<dbReference type="RefSeq" id="WP_063071983.1">
    <property type="nucleotide sequence ID" value="NZ_LQXA01000036.1"/>
</dbReference>
<feature type="transmembrane region" description="Helical" evidence="7">
    <location>
        <begin position="296"/>
        <end position="314"/>
    </location>
</feature>
<feature type="transmembrane region" description="Helical" evidence="7">
    <location>
        <begin position="23"/>
        <end position="45"/>
    </location>
</feature>
<dbReference type="InterPro" id="IPR020846">
    <property type="entry name" value="MFS_dom"/>
</dbReference>
<dbReference type="CDD" id="cd06173">
    <property type="entry name" value="MFS_MefA_like"/>
    <property type="match status" value="1"/>
</dbReference>
<dbReference type="Proteomes" id="UP000076218">
    <property type="component" value="Unassembled WGS sequence"/>
</dbReference>
<dbReference type="Gene3D" id="1.20.1250.20">
    <property type="entry name" value="MFS general substrate transporter like domains"/>
    <property type="match status" value="2"/>
</dbReference>
<name>A0A154UZV0_9MICO</name>
<dbReference type="PROSITE" id="PS50850">
    <property type="entry name" value="MFS"/>
    <property type="match status" value="1"/>
</dbReference>
<evidence type="ECO:0000256" key="2">
    <source>
        <dbReference type="ARBA" id="ARBA00022448"/>
    </source>
</evidence>
<keyword evidence="2" id="KW-0813">Transport</keyword>
<dbReference type="STRING" id="31965.AWH51_12155"/>
<accession>A0A154UZV0</accession>
<feature type="transmembrane region" description="Helical" evidence="7">
    <location>
        <begin position="85"/>
        <end position="103"/>
    </location>
</feature>
<dbReference type="InterPro" id="IPR036259">
    <property type="entry name" value="MFS_trans_sf"/>
</dbReference>
<gene>
    <name evidence="9" type="ORF">AWH51_12155</name>
</gene>
<feature type="transmembrane region" description="Helical" evidence="7">
    <location>
        <begin position="263"/>
        <end position="284"/>
    </location>
</feature>
<dbReference type="GO" id="GO:0022857">
    <property type="term" value="F:transmembrane transporter activity"/>
    <property type="evidence" value="ECO:0007669"/>
    <property type="project" value="InterPro"/>
</dbReference>
<dbReference type="EMBL" id="LQXA01000036">
    <property type="protein sequence ID" value="KZC94658.1"/>
    <property type="molecule type" value="Genomic_DNA"/>
</dbReference>
<dbReference type="AlphaFoldDB" id="A0A154UZV0"/>
<evidence type="ECO:0000256" key="6">
    <source>
        <dbReference type="ARBA" id="ARBA00023136"/>
    </source>
</evidence>